<reference evidence="1" key="2">
    <citation type="submission" date="2019-07" db="EMBL/GenBank/DDBJ databases">
        <authorList>
            <person name="Yang Y."/>
            <person name="Bocs S."/>
            <person name="Baudouin L."/>
        </authorList>
    </citation>
    <scope>NUCLEOTIDE SEQUENCE</scope>
    <source>
        <tissue evidence="1">Spear leaf of Hainan Tall coconut</tissue>
    </source>
</reference>
<organism evidence="1 2">
    <name type="scientific">Cocos nucifera</name>
    <name type="common">Coconut palm</name>
    <dbReference type="NCBI Taxonomy" id="13894"/>
    <lineage>
        <taxon>Eukaryota</taxon>
        <taxon>Viridiplantae</taxon>
        <taxon>Streptophyta</taxon>
        <taxon>Embryophyta</taxon>
        <taxon>Tracheophyta</taxon>
        <taxon>Spermatophyta</taxon>
        <taxon>Magnoliopsida</taxon>
        <taxon>Liliopsida</taxon>
        <taxon>Arecaceae</taxon>
        <taxon>Arecoideae</taxon>
        <taxon>Cocoseae</taxon>
        <taxon>Attaleinae</taxon>
        <taxon>Cocos</taxon>
    </lineage>
</organism>
<accession>A0A8K0HW23</accession>
<protein>
    <submittedName>
        <fullName evidence="1">Uncharacterized protein</fullName>
    </submittedName>
</protein>
<dbReference type="AlphaFoldDB" id="A0A8K0HW23"/>
<dbReference type="Proteomes" id="UP000797356">
    <property type="component" value="Chromosome 1"/>
</dbReference>
<dbReference type="EMBL" id="CM017872">
    <property type="protein sequence ID" value="KAG1327646.1"/>
    <property type="molecule type" value="Genomic_DNA"/>
</dbReference>
<evidence type="ECO:0000313" key="1">
    <source>
        <dbReference type="EMBL" id="KAG1327646.1"/>
    </source>
</evidence>
<evidence type="ECO:0000313" key="2">
    <source>
        <dbReference type="Proteomes" id="UP000797356"/>
    </source>
</evidence>
<proteinExistence type="predicted"/>
<reference evidence="1" key="1">
    <citation type="journal article" date="2017" name="Gigascience">
        <title>The genome draft of coconut (Cocos nucifera).</title>
        <authorList>
            <person name="Xiao Y."/>
            <person name="Xu P."/>
            <person name="Fan H."/>
            <person name="Baudouin L."/>
            <person name="Xia W."/>
            <person name="Bocs S."/>
            <person name="Xu J."/>
            <person name="Li Q."/>
            <person name="Guo A."/>
            <person name="Zhou L."/>
            <person name="Li J."/>
            <person name="Wu Y."/>
            <person name="Ma Z."/>
            <person name="Armero A."/>
            <person name="Issali A.E."/>
            <person name="Liu N."/>
            <person name="Peng M."/>
            <person name="Yang Y."/>
        </authorList>
    </citation>
    <scope>NUCLEOTIDE SEQUENCE</scope>
    <source>
        <tissue evidence="1">Spear leaf of Hainan Tall coconut</tissue>
    </source>
</reference>
<comment type="caution">
    <text evidence="1">The sequence shown here is derived from an EMBL/GenBank/DDBJ whole genome shotgun (WGS) entry which is preliminary data.</text>
</comment>
<gene>
    <name evidence="1" type="ORF">COCNU_01G015800</name>
</gene>
<keyword evidence="2" id="KW-1185">Reference proteome</keyword>
<sequence>MLMRGLLACKRKGKAPGESSKRAWVNIPIPTIPVSYMGAPEIAPKIEVPPAFELGLAAEAVDPPMPLSPPVETHTLEPPLERKKEVGKKRTRRALRKSQWKVHLNGPNRSLNRLRLELEKAHEDHQVEVEHLIKKCDEIDCSLKGKTVEVEVLRKALCKEKEALEELRTALGTEEKWRRRAEVETAELKEQISR</sequence>
<name>A0A8K0HW23_COCNU</name>